<accession>A0A1M4V3H2</accession>
<feature type="region of interest" description="Disordered" evidence="2">
    <location>
        <begin position="98"/>
        <end position="125"/>
    </location>
</feature>
<sequence>MVSPTGKVVHNTPILKRGDEAPAVSAPCHVRTAKTWELIKAHSETGLTVQQIAEKMGISELTVAHAAKNHKFKIRDENGEVRGETLVSRLRAKERITGKVELEEKETSYQPPKPEPLPEPELKPQPLPKVASDSVNHPAHYMLPGGGETIDVIEDVCGEGVDEYYRGNIIKYICRYKEKGGAESLKKARWYLNRLISLQETKEEMEAEENGHSENTD</sequence>
<proteinExistence type="predicted"/>
<keyword evidence="4" id="KW-1185">Reference proteome</keyword>
<evidence type="ECO:0000313" key="3">
    <source>
        <dbReference type="EMBL" id="SHE63452.1"/>
    </source>
</evidence>
<dbReference type="InterPro" id="IPR021739">
    <property type="entry name" value="SaV-like"/>
</dbReference>
<dbReference type="Pfam" id="PF11753">
    <property type="entry name" value="DUF3310"/>
    <property type="match status" value="1"/>
</dbReference>
<feature type="compositionally biased region" description="Pro residues" evidence="2">
    <location>
        <begin position="111"/>
        <end position="125"/>
    </location>
</feature>
<dbReference type="STRING" id="1123243.SAMN02745190_00866"/>
<keyword evidence="1" id="KW-0175">Coiled coil</keyword>
<reference evidence="3 4" key="1">
    <citation type="submission" date="2016-11" db="EMBL/GenBank/DDBJ databases">
        <authorList>
            <person name="Jaros S."/>
            <person name="Januszkiewicz K."/>
            <person name="Wedrychowicz H."/>
        </authorList>
    </citation>
    <scope>NUCLEOTIDE SEQUENCE [LARGE SCALE GENOMIC DNA]</scope>
    <source>
        <strain evidence="3 4">DSM 10502</strain>
    </source>
</reference>
<evidence type="ECO:0000313" key="4">
    <source>
        <dbReference type="Proteomes" id="UP000184404"/>
    </source>
</evidence>
<organism evidence="3 4">
    <name type="scientific">Schwartzia succinivorans DSM 10502</name>
    <dbReference type="NCBI Taxonomy" id="1123243"/>
    <lineage>
        <taxon>Bacteria</taxon>
        <taxon>Bacillati</taxon>
        <taxon>Bacillota</taxon>
        <taxon>Negativicutes</taxon>
        <taxon>Selenomonadales</taxon>
        <taxon>Selenomonadaceae</taxon>
        <taxon>Schwartzia</taxon>
    </lineage>
</organism>
<dbReference type="Proteomes" id="UP000184404">
    <property type="component" value="Unassembled WGS sequence"/>
</dbReference>
<dbReference type="AlphaFoldDB" id="A0A1M4V3H2"/>
<dbReference type="EMBL" id="FQUG01000003">
    <property type="protein sequence ID" value="SHE63452.1"/>
    <property type="molecule type" value="Genomic_DNA"/>
</dbReference>
<dbReference type="Gene3D" id="1.10.10.60">
    <property type="entry name" value="Homeodomain-like"/>
    <property type="match status" value="1"/>
</dbReference>
<gene>
    <name evidence="3" type="ORF">SAMN02745190_00866</name>
</gene>
<protein>
    <submittedName>
        <fullName evidence="3">Protein of unknwon function</fullName>
    </submittedName>
</protein>
<evidence type="ECO:0000256" key="1">
    <source>
        <dbReference type="SAM" id="Coils"/>
    </source>
</evidence>
<feature type="coiled-coil region" evidence="1">
    <location>
        <begin position="188"/>
        <end position="215"/>
    </location>
</feature>
<name>A0A1M4V3H2_9FIRM</name>
<feature type="compositionally biased region" description="Basic and acidic residues" evidence="2">
    <location>
        <begin position="98"/>
        <end position="107"/>
    </location>
</feature>
<evidence type="ECO:0000256" key="2">
    <source>
        <dbReference type="SAM" id="MobiDB-lite"/>
    </source>
</evidence>
<dbReference type="RefSeq" id="WP_200795971.1">
    <property type="nucleotide sequence ID" value="NZ_FQUG01000003.1"/>
</dbReference>